<dbReference type="AlphaFoldDB" id="A0A183SJ94"/>
<sequence length="89" mass="10039">MMQTLCCDDKLFKEIFLECPATAVQTILASGSEDLSFSRLAEMVDRILEVQRFQPPSIVQLFTSHLPMPTAHLMTQMVAMMAEMTSLKL</sequence>
<dbReference type="OrthoDB" id="6274800at2759"/>
<protein>
    <submittedName>
        <fullName evidence="1 3">Uncharacterized protein</fullName>
    </submittedName>
</protein>
<organism evidence="3">
    <name type="scientific">Schistocephalus solidus</name>
    <name type="common">Tapeworm</name>
    <dbReference type="NCBI Taxonomy" id="70667"/>
    <lineage>
        <taxon>Eukaryota</taxon>
        <taxon>Metazoa</taxon>
        <taxon>Spiralia</taxon>
        <taxon>Lophotrochozoa</taxon>
        <taxon>Platyhelminthes</taxon>
        <taxon>Cestoda</taxon>
        <taxon>Eucestoda</taxon>
        <taxon>Diphyllobothriidea</taxon>
        <taxon>Diphyllobothriidae</taxon>
        <taxon>Schistocephalus</taxon>
    </lineage>
</organism>
<reference evidence="3" key="1">
    <citation type="submission" date="2016-06" db="UniProtKB">
        <authorList>
            <consortium name="WormBaseParasite"/>
        </authorList>
    </citation>
    <scope>IDENTIFICATION</scope>
</reference>
<name>A0A183SJ94_SCHSO</name>
<evidence type="ECO:0000313" key="2">
    <source>
        <dbReference type="Proteomes" id="UP000275846"/>
    </source>
</evidence>
<evidence type="ECO:0000313" key="1">
    <source>
        <dbReference type="EMBL" id="VDL90677.1"/>
    </source>
</evidence>
<dbReference type="Proteomes" id="UP000275846">
    <property type="component" value="Unassembled WGS sequence"/>
</dbReference>
<dbReference type="WBParaSite" id="SSLN_0000443901-mRNA-1">
    <property type="protein sequence ID" value="SSLN_0000443901-mRNA-1"/>
    <property type="gene ID" value="SSLN_0000443901"/>
</dbReference>
<evidence type="ECO:0000313" key="3">
    <source>
        <dbReference type="WBParaSite" id="SSLN_0000443901-mRNA-1"/>
    </source>
</evidence>
<dbReference type="EMBL" id="UYSU01032814">
    <property type="protein sequence ID" value="VDL90677.1"/>
    <property type="molecule type" value="Genomic_DNA"/>
</dbReference>
<proteinExistence type="predicted"/>
<reference evidence="1 2" key="2">
    <citation type="submission" date="2018-11" db="EMBL/GenBank/DDBJ databases">
        <authorList>
            <consortium name="Pathogen Informatics"/>
        </authorList>
    </citation>
    <scope>NUCLEOTIDE SEQUENCE [LARGE SCALE GENOMIC DNA]</scope>
    <source>
        <strain evidence="1 2">NST_G2</strain>
    </source>
</reference>
<gene>
    <name evidence="1" type="ORF">SSLN_LOCUS4292</name>
</gene>
<accession>A0A183SJ94</accession>
<keyword evidence="2" id="KW-1185">Reference proteome</keyword>